<dbReference type="InterPro" id="IPR015890">
    <property type="entry name" value="Chorismate_C"/>
</dbReference>
<dbReference type="AlphaFoldDB" id="A0A4R1FUD0"/>
<dbReference type="GO" id="GO:0000162">
    <property type="term" value="P:L-tryptophan biosynthetic process"/>
    <property type="evidence" value="ECO:0007669"/>
    <property type="project" value="TreeGrafter"/>
</dbReference>
<sequence length="313" mass="36367">MIKPPYFFLIDFEQQAPLVVPCEQAHQQGIYFDIQGYHNLDWQVQIPTPIRFSKTPLDYHIYQQGFQQVQQQLQFGNTYLLNLTYPTAIETNLNLRQLFQASQAPYKLLWDNRFVCFSPECFVKMENDRIYTYPMKGTIDADLPQAKAQLLHNEKEIREHNTIVDLMRNDLAIIAQDIQVDRYRYLEKIERQQGAIWQTSSQISGKLPSNWQQDPLSLLQKLLPAGSISGAPKQKTVQIIQQAEQQKRGYYTGVFGYFDGQHLISAVAIRYIAQQGQQYHFHSGGGITAQSEISSEYNELCEKVYLPLKTDYR</sequence>
<dbReference type="Pfam" id="PF00425">
    <property type="entry name" value="Chorismate_bind"/>
    <property type="match status" value="1"/>
</dbReference>
<dbReference type="PANTHER" id="PTHR11236:SF50">
    <property type="entry name" value="AMINODEOXYCHORISMATE SYNTHASE COMPONENT 1"/>
    <property type="match status" value="1"/>
</dbReference>
<dbReference type="PANTHER" id="PTHR11236">
    <property type="entry name" value="AMINOBENZOATE/ANTHRANILATE SYNTHASE"/>
    <property type="match status" value="1"/>
</dbReference>
<comment type="caution">
    <text evidence="2">The sequence shown here is derived from an EMBL/GenBank/DDBJ whole genome shotgun (WGS) entry which is preliminary data.</text>
</comment>
<protein>
    <submittedName>
        <fullName evidence="2">Aminodeoxychorismate synthase subunit I</fullName>
    </submittedName>
</protein>
<evidence type="ECO:0000259" key="1">
    <source>
        <dbReference type="Pfam" id="PF00425"/>
    </source>
</evidence>
<dbReference type="SUPFAM" id="SSF56322">
    <property type="entry name" value="ADC synthase"/>
    <property type="match status" value="1"/>
</dbReference>
<dbReference type="PRINTS" id="PR00095">
    <property type="entry name" value="ANTSNTHASEI"/>
</dbReference>
<name>A0A4R1FUD0_9PAST</name>
<evidence type="ECO:0000313" key="2">
    <source>
        <dbReference type="EMBL" id="TCJ98507.1"/>
    </source>
</evidence>
<keyword evidence="3" id="KW-1185">Reference proteome</keyword>
<dbReference type="Gene3D" id="3.60.120.10">
    <property type="entry name" value="Anthranilate synthase"/>
    <property type="match status" value="1"/>
</dbReference>
<dbReference type="GO" id="GO:0046820">
    <property type="term" value="F:4-amino-4-deoxychorismate synthase activity"/>
    <property type="evidence" value="ECO:0007669"/>
    <property type="project" value="TreeGrafter"/>
</dbReference>
<dbReference type="NCBIfam" id="NF005486">
    <property type="entry name" value="PRK07093.1"/>
    <property type="match status" value="1"/>
</dbReference>
<gene>
    <name evidence="2" type="ORF">EV694_0913</name>
</gene>
<dbReference type="OrthoDB" id="9803598at2"/>
<accession>A0A4R1FUD0</accession>
<dbReference type="Proteomes" id="UP000294702">
    <property type="component" value="Unassembled WGS sequence"/>
</dbReference>
<dbReference type="InterPro" id="IPR005801">
    <property type="entry name" value="ADC_synthase"/>
</dbReference>
<feature type="domain" description="Chorismate-utilising enzyme C-terminal" evidence="1">
    <location>
        <begin position="60"/>
        <end position="303"/>
    </location>
</feature>
<organism evidence="2 3">
    <name type="scientific">Volucribacter psittacicida</name>
    <dbReference type="NCBI Taxonomy" id="203482"/>
    <lineage>
        <taxon>Bacteria</taxon>
        <taxon>Pseudomonadati</taxon>
        <taxon>Pseudomonadota</taxon>
        <taxon>Gammaproteobacteria</taxon>
        <taxon>Pasteurellales</taxon>
        <taxon>Pasteurellaceae</taxon>
        <taxon>Volucribacter</taxon>
    </lineage>
</organism>
<dbReference type="RefSeq" id="WP_132689839.1">
    <property type="nucleotide sequence ID" value="NZ_SMFT01000002.1"/>
</dbReference>
<dbReference type="EMBL" id="SMFT01000002">
    <property type="protein sequence ID" value="TCJ98507.1"/>
    <property type="molecule type" value="Genomic_DNA"/>
</dbReference>
<dbReference type="InterPro" id="IPR019999">
    <property type="entry name" value="Anth_synth_I-like"/>
</dbReference>
<reference evidence="2 3" key="1">
    <citation type="submission" date="2019-03" db="EMBL/GenBank/DDBJ databases">
        <title>Genomic Encyclopedia of Type Strains, Phase IV (KMG-IV): sequencing the most valuable type-strain genomes for metagenomic binning, comparative biology and taxonomic classification.</title>
        <authorList>
            <person name="Goeker M."/>
        </authorList>
    </citation>
    <scope>NUCLEOTIDE SEQUENCE [LARGE SCALE GENOMIC DNA]</scope>
    <source>
        <strain evidence="2 3">DSM 15534</strain>
    </source>
</reference>
<evidence type="ECO:0000313" key="3">
    <source>
        <dbReference type="Proteomes" id="UP000294702"/>
    </source>
</evidence>
<proteinExistence type="predicted"/>